<evidence type="ECO:0000313" key="5">
    <source>
        <dbReference type="Proteomes" id="UP000016646"/>
    </source>
</evidence>
<dbReference type="eggNOG" id="ENOG5033VGK">
    <property type="taxonomic scope" value="Bacteria"/>
</dbReference>
<dbReference type="AlphaFoldDB" id="U1FAT7"/>
<proteinExistence type="predicted"/>
<evidence type="ECO:0000313" key="3">
    <source>
        <dbReference type="EMBL" id="ERK04707.1"/>
    </source>
</evidence>
<dbReference type="STRING" id="1125725.HMPREF1325_1938"/>
<protein>
    <submittedName>
        <fullName evidence="2">Uncharacterized protein</fullName>
    </submittedName>
</protein>
<dbReference type="RefSeq" id="WP_021329806.1">
    <property type="nucleotide sequence ID" value="NZ_AUZJ01000014.1"/>
</dbReference>
<comment type="caution">
    <text evidence="2">The sequence shown here is derived from an EMBL/GenBank/DDBJ whole genome shotgun (WGS) entry which is preliminary data.</text>
</comment>
<reference evidence="4 5" key="1">
    <citation type="submission" date="2013-08" db="EMBL/GenBank/DDBJ databases">
        <authorList>
            <person name="Durkin A.S."/>
            <person name="Haft D.R."/>
            <person name="McCorrison J."/>
            <person name="Torralba M."/>
            <person name="Gillis M."/>
            <person name="Haft D.H."/>
            <person name="Methe B."/>
            <person name="Sutton G."/>
            <person name="Nelson K.E."/>
        </authorList>
    </citation>
    <scope>NUCLEOTIDE SEQUENCE [LARGE SCALE GENOMIC DNA]</scope>
    <source>
        <strain evidence="3 5">ATCC 35536</strain>
        <strain evidence="2 4">VPI DR56BR1116</strain>
    </source>
</reference>
<dbReference type="EMBL" id="AUZJ01000014">
    <property type="protein sequence ID" value="ERF61262.1"/>
    <property type="molecule type" value="Genomic_DNA"/>
</dbReference>
<keyword evidence="5" id="KW-1185">Reference proteome</keyword>
<dbReference type="PATRIC" id="fig|1125725.3.peg.750"/>
<feature type="chain" id="PRO_5004610873" evidence="1">
    <location>
        <begin position="25"/>
        <end position="453"/>
    </location>
</feature>
<feature type="signal peptide" evidence="1">
    <location>
        <begin position="1"/>
        <end position="24"/>
    </location>
</feature>
<evidence type="ECO:0000256" key="1">
    <source>
        <dbReference type="SAM" id="SignalP"/>
    </source>
</evidence>
<sequence length="453" mass="50440">MRSAAGKLLILLSFVCGAVNVLFAQTLVPDSSDIRKELRETWFESPLSSVRENRTEVRTAKDGNRFQIRLEETDTTFSVVVAPRTEMPVDVYSESGKTTAVQDVYSSSAPGAWLLIRNKRSGNPICVRYYFAPDSGVYVQFSPLGKSAYGDFVIFGNYCARQVPTGLPFERFYAMSFSDVAALTKNTLPWCYAARREGAYDTTLSMIRVIRSRLANLVYADDAMYDEDGNPVSILTGAPRRMHAEDAGKMSLSSAGFVKWIADGIVYPMTRGGLKRRPLLEPTVSYDPVGFQGVVSEQYNISFALDWTRNLAAAVFSVATGKTYRYPESGVDMTEDPFAAEMTADGIKNTVGYVKDSGYPASALASLLYVFAAEYPGECYLAAIRETDRKRIPEVHAFNQCAIFFPYFDDAGKFQCTVFRNNAESTLAEFSRMFQGDFIHLVRMRTTATFNPQ</sequence>
<name>U1FAT7_TRESO</name>
<evidence type="ECO:0000313" key="2">
    <source>
        <dbReference type="EMBL" id="ERF61262.1"/>
    </source>
</evidence>
<keyword evidence="1" id="KW-0732">Signal</keyword>
<dbReference type="Proteomes" id="UP000016646">
    <property type="component" value="Unassembled WGS sequence"/>
</dbReference>
<dbReference type="Proteomes" id="UP000016412">
    <property type="component" value="Unassembled WGS sequence"/>
</dbReference>
<dbReference type="OrthoDB" id="354488at2"/>
<gene>
    <name evidence="3" type="ORF">HMPREF0860_1316</name>
    <name evidence="2" type="ORF">HMPREF1325_1938</name>
</gene>
<dbReference type="EMBL" id="AVQI01000016">
    <property type="protein sequence ID" value="ERK04707.1"/>
    <property type="molecule type" value="Genomic_DNA"/>
</dbReference>
<accession>U1FAT7</accession>
<organism evidence="2 4">
    <name type="scientific">Treponema socranskii subsp. socranskii VPI DR56BR1116 = ATCC 35536</name>
    <dbReference type="NCBI Taxonomy" id="1125725"/>
    <lineage>
        <taxon>Bacteria</taxon>
        <taxon>Pseudomonadati</taxon>
        <taxon>Spirochaetota</taxon>
        <taxon>Spirochaetia</taxon>
        <taxon>Spirochaetales</taxon>
        <taxon>Treponemataceae</taxon>
        <taxon>Treponema</taxon>
    </lineage>
</organism>
<evidence type="ECO:0000313" key="4">
    <source>
        <dbReference type="Proteomes" id="UP000016412"/>
    </source>
</evidence>